<dbReference type="InterPro" id="IPR004390">
    <property type="entry name" value="SR_rcpt_FtsY"/>
</dbReference>
<feature type="region of interest" description="Disordered" evidence="10">
    <location>
        <begin position="1"/>
        <end position="53"/>
    </location>
</feature>
<reference evidence="12 13" key="1">
    <citation type="submission" date="2019-11" db="EMBL/GenBank/DDBJ databases">
        <title>Epiphytic Pseudomonas syringae from cherry orchards.</title>
        <authorList>
            <person name="Hulin M.T."/>
        </authorList>
    </citation>
    <scope>NUCLEOTIDE SEQUENCE [LARGE SCALE GENOMIC DNA]</scope>
    <source>
        <strain evidence="12 13">PA-3-2A</strain>
    </source>
</reference>
<evidence type="ECO:0000256" key="7">
    <source>
        <dbReference type="ARBA" id="ARBA00023170"/>
    </source>
</evidence>
<evidence type="ECO:0000256" key="6">
    <source>
        <dbReference type="ARBA" id="ARBA00023136"/>
    </source>
</evidence>
<keyword evidence="13" id="KW-1185">Reference proteome</keyword>
<evidence type="ECO:0000256" key="4">
    <source>
        <dbReference type="ARBA" id="ARBA00022801"/>
    </source>
</evidence>
<dbReference type="CDD" id="cd17874">
    <property type="entry name" value="FtsY"/>
    <property type="match status" value="1"/>
</dbReference>
<evidence type="ECO:0000256" key="8">
    <source>
        <dbReference type="ARBA" id="ARBA00048027"/>
    </source>
</evidence>
<evidence type="ECO:0000313" key="13">
    <source>
        <dbReference type="Proteomes" id="UP000814158"/>
    </source>
</evidence>
<dbReference type="NCBIfam" id="TIGR00064">
    <property type="entry name" value="ftsY"/>
    <property type="match status" value="1"/>
</dbReference>
<dbReference type="SMART" id="SM00962">
    <property type="entry name" value="SRP54"/>
    <property type="match status" value="1"/>
</dbReference>
<keyword evidence="4 9" id="KW-0378">Hydrolase</keyword>
<keyword evidence="6 9" id="KW-0472">Membrane</keyword>
<name>A0ABS9GFM2_9PSED</name>
<keyword evidence="1 9" id="KW-1003">Cell membrane</keyword>
<feature type="binding site" evidence="9">
    <location>
        <begin position="269"/>
        <end position="276"/>
    </location>
    <ligand>
        <name>GTP</name>
        <dbReference type="ChEBI" id="CHEBI:37565"/>
    </ligand>
</feature>
<evidence type="ECO:0000256" key="10">
    <source>
        <dbReference type="SAM" id="MobiDB-lite"/>
    </source>
</evidence>
<gene>
    <name evidence="9 12" type="primary">ftsY</name>
    <name evidence="12" type="ORF">GIV68_07525</name>
</gene>
<evidence type="ECO:0000256" key="5">
    <source>
        <dbReference type="ARBA" id="ARBA00023134"/>
    </source>
</evidence>
<organism evidence="12 13">
    <name type="scientific">Pseudomonas salomonii</name>
    <dbReference type="NCBI Taxonomy" id="191391"/>
    <lineage>
        <taxon>Bacteria</taxon>
        <taxon>Pseudomonadati</taxon>
        <taxon>Pseudomonadota</taxon>
        <taxon>Gammaproteobacteria</taxon>
        <taxon>Pseudomonadales</taxon>
        <taxon>Pseudomonadaceae</taxon>
        <taxon>Pseudomonas</taxon>
    </lineage>
</organism>
<dbReference type="SUPFAM" id="SSF47364">
    <property type="entry name" value="Domain of the SRP/SRP receptor G-proteins"/>
    <property type="match status" value="1"/>
</dbReference>
<dbReference type="HAMAP" id="MF_00920">
    <property type="entry name" value="FtsY"/>
    <property type="match status" value="1"/>
</dbReference>
<dbReference type="InterPro" id="IPR027417">
    <property type="entry name" value="P-loop_NTPase"/>
</dbReference>
<dbReference type="PANTHER" id="PTHR43134:SF1">
    <property type="entry name" value="SIGNAL RECOGNITION PARTICLE RECEPTOR SUBUNIT ALPHA"/>
    <property type="match status" value="1"/>
</dbReference>
<evidence type="ECO:0000313" key="12">
    <source>
        <dbReference type="EMBL" id="MCF5544583.1"/>
    </source>
</evidence>
<keyword evidence="2 9" id="KW-0963">Cytoplasm</keyword>
<keyword evidence="5 9" id="KW-0342">GTP-binding</keyword>
<keyword evidence="7 9" id="KW-0675">Receptor</keyword>
<dbReference type="PANTHER" id="PTHR43134">
    <property type="entry name" value="SIGNAL RECOGNITION PARTICLE RECEPTOR SUBUNIT ALPHA"/>
    <property type="match status" value="1"/>
</dbReference>
<keyword evidence="3 9" id="KW-0547">Nucleotide-binding</keyword>
<dbReference type="Proteomes" id="UP000814158">
    <property type="component" value="Unassembled WGS sequence"/>
</dbReference>
<dbReference type="InterPro" id="IPR036225">
    <property type="entry name" value="SRP/SRP_N"/>
</dbReference>
<dbReference type="Pfam" id="PF00448">
    <property type="entry name" value="SRP54"/>
    <property type="match status" value="1"/>
</dbReference>
<comment type="caution">
    <text evidence="12">The sequence shown here is derived from an EMBL/GenBank/DDBJ whole genome shotgun (WGS) entry which is preliminary data.</text>
</comment>
<dbReference type="EC" id="3.6.5.4" evidence="9"/>
<dbReference type="InterPro" id="IPR003593">
    <property type="entry name" value="AAA+_ATPase"/>
</dbReference>
<comment type="function">
    <text evidence="9">Involved in targeting and insertion of nascent membrane proteins into the cytoplasmic membrane. Acts as a receptor for the complex formed by the signal recognition particle (SRP) and the ribosome-nascent chain (RNC). Interaction with SRP-RNC leads to the transfer of the RNC complex to the Sec translocase for insertion into the membrane, the hydrolysis of GTP by both Ffh and FtsY, and the dissociation of the SRP-FtsY complex into the individual components.</text>
</comment>
<dbReference type="Gene3D" id="3.40.50.300">
    <property type="entry name" value="P-loop containing nucleotide triphosphate hydrolases"/>
    <property type="match status" value="1"/>
</dbReference>
<dbReference type="SUPFAM" id="SSF52540">
    <property type="entry name" value="P-loop containing nucleoside triphosphate hydrolases"/>
    <property type="match status" value="1"/>
</dbReference>
<dbReference type="EMBL" id="WKAT01000011">
    <property type="protein sequence ID" value="MCF5544583.1"/>
    <property type="molecule type" value="Genomic_DNA"/>
</dbReference>
<dbReference type="Pfam" id="PF02881">
    <property type="entry name" value="SRP54_N"/>
    <property type="match status" value="1"/>
</dbReference>
<dbReference type="SMART" id="SM00963">
    <property type="entry name" value="SRP54_N"/>
    <property type="match status" value="1"/>
</dbReference>
<sequence length="468" mass="49703">MFGSNDDKKSPAAAGEKKGLFGWLRKKPQETVVEQPQVQPEPIPEPAIDAEPPAPVVLPMAEPVLQPVVEAEPAPEPEHTPWLELPVAEEPVALVEDVQAEHVTPPIPAVVEPVAVVVEAHAPVTVEPEPAPTPVVVAAPAIIEPPVATEPVVAPVETSKTGFFARLKQGLSKTSASIGEGMASLFLGKKVIDDELLEDIETRLLTADVGVEATAVIIQSLTQKVARKQLTDADALYKSLQAELAAMLKPVEAPLVITPNKPFVILVVGVNGAGKTTTIGKLAKKLQSEGKKVMLAAGDTFRAAAVEQLQVWGERNKIPVIAQHTGADSASVIFDAVQAAKARNIDVLIADTAGRLHTKDNLMEELKKVRRVIGKLDADAPHEVLLVLDAGTGQNAISQAKQFNQTVQLTGLALTKLDGTAKGGVIFALAKQFGLPIRYIGVGEGIDDLRTFEAEPFVQALFAERERS</sequence>
<feature type="binding site" evidence="9">
    <location>
        <begin position="351"/>
        <end position="355"/>
    </location>
    <ligand>
        <name>GTP</name>
        <dbReference type="ChEBI" id="CHEBI:37565"/>
    </ligand>
</feature>
<comment type="subcellular location">
    <subcellularLocation>
        <location evidence="9">Cell membrane</location>
        <topology evidence="9">Peripheral membrane protein</topology>
        <orientation evidence="9">Cytoplasmic side</orientation>
    </subcellularLocation>
    <subcellularLocation>
        <location evidence="9">Cytoplasm</location>
    </subcellularLocation>
</comment>
<feature type="compositionally biased region" description="Basic and acidic residues" evidence="10">
    <location>
        <begin position="1"/>
        <end position="19"/>
    </location>
</feature>
<protein>
    <recommendedName>
        <fullName evidence="9">Signal recognition particle receptor FtsY</fullName>
        <shortName evidence="9">SRP receptor</shortName>
        <ecNumber evidence="9">3.6.5.4</ecNumber>
    </recommendedName>
</protein>
<dbReference type="SMART" id="SM00382">
    <property type="entry name" value="AAA"/>
    <property type="match status" value="1"/>
</dbReference>
<dbReference type="PROSITE" id="PS00300">
    <property type="entry name" value="SRP54"/>
    <property type="match status" value="1"/>
</dbReference>
<comment type="similarity">
    <text evidence="9">Belongs to the GTP-binding SRP family. FtsY subfamily.</text>
</comment>
<proteinExistence type="inferred from homology"/>
<evidence type="ECO:0000259" key="11">
    <source>
        <dbReference type="PROSITE" id="PS00300"/>
    </source>
</evidence>
<feature type="binding site" evidence="9">
    <location>
        <begin position="415"/>
        <end position="418"/>
    </location>
    <ligand>
        <name>GTP</name>
        <dbReference type="ChEBI" id="CHEBI:37565"/>
    </ligand>
</feature>
<dbReference type="InterPro" id="IPR013822">
    <property type="entry name" value="Signal_recog_particl_SRP54_hlx"/>
</dbReference>
<dbReference type="InterPro" id="IPR000897">
    <property type="entry name" value="SRP54_GTPase_dom"/>
</dbReference>
<dbReference type="InterPro" id="IPR042101">
    <property type="entry name" value="SRP54_N_sf"/>
</dbReference>
<comment type="subunit">
    <text evidence="9">Part of the signal recognition particle protein translocation system, which is composed of SRP and FtsY. SRP is a ribonucleoprotein composed of Ffh and a 4.5S RNA molecule.</text>
</comment>
<evidence type="ECO:0000256" key="2">
    <source>
        <dbReference type="ARBA" id="ARBA00022490"/>
    </source>
</evidence>
<comment type="catalytic activity">
    <reaction evidence="8 9">
        <text>GTP + H2O = GDP + phosphate + H(+)</text>
        <dbReference type="Rhea" id="RHEA:19669"/>
        <dbReference type="ChEBI" id="CHEBI:15377"/>
        <dbReference type="ChEBI" id="CHEBI:15378"/>
        <dbReference type="ChEBI" id="CHEBI:37565"/>
        <dbReference type="ChEBI" id="CHEBI:43474"/>
        <dbReference type="ChEBI" id="CHEBI:58189"/>
        <dbReference type="EC" id="3.6.5.4"/>
    </reaction>
</comment>
<evidence type="ECO:0000256" key="3">
    <source>
        <dbReference type="ARBA" id="ARBA00022741"/>
    </source>
</evidence>
<evidence type="ECO:0000256" key="1">
    <source>
        <dbReference type="ARBA" id="ARBA00022475"/>
    </source>
</evidence>
<evidence type="ECO:0000256" key="9">
    <source>
        <dbReference type="HAMAP-Rule" id="MF_00920"/>
    </source>
</evidence>
<accession>A0ABS9GFM2</accession>
<feature type="domain" description="SRP54-type proteins GTP-binding" evidence="11">
    <location>
        <begin position="436"/>
        <end position="449"/>
    </location>
</feature>
<dbReference type="RefSeq" id="WP_236370192.1">
    <property type="nucleotide sequence ID" value="NZ_WKAT01000011.1"/>
</dbReference>
<dbReference type="Gene3D" id="1.20.120.140">
    <property type="entry name" value="Signal recognition particle SRP54, nucleotide-binding domain"/>
    <property type="match status" value="1"/>
</dbReference>